<gene>
    <name evidence="1" type="ORF">IWQ62_006556</name>
</gene>
<evidence type="ECO:0000313" key="2">
    <source>
        <dbReference type="Proteomes" id="UP001150925"/>
    </source>
</evidence>
<reference evidence="1" key="1">
    <citation type="submission" date="2022-07" db="EMBL/GenBank/DDBJ databases">
        <title>Phylogenomic reconstructions and comparative analyses of Kickxellomycotina fungi.</title>
        <authorList>
            <person name="Reynolds N.K."/>
            <person name="Stajich J.E."/>
            <person name="Barry K."/>
            <person name="Grigoriev I.V."/>
            <person name="Crous P."/>
            <person name="Smith M.E."/>
        </authorList>
    </citation>
    <scope>NUCLEOTIDE SEQUENCE</scope>
    <source>
        <strain evidence="1">RSA 1196</strain>
    </source>
</reference>
<protein>
    <submittedName>
        <fullName evidence="1">Uncharacterized protein</fullName>
    </submittedName>
</protein>
<keyword evidence="2" id="KW-1185">Reference proteome</keyword>
<dbReference type="AlphaFoldDB" id="A0A9W8AK40"/>
<dbReference type="EMBL" id="JANBPY010003713">
    <property type="protein sequence ID" value="KAJ1950532.1"/>
    <property type="molecule type" value="Genomic_DNA"/>
</dbReference>
<comment type="caution">
    <text evidence="1">The sequence shown here is derived from an EMBL/GenBank/DDBJ whole genome shotgun (WGS) entry which is preliminary data.</text>
</comment>
<organism evidence="1 2">
    <name type="scientific">Dispira parvispora</name>
    <dbReference type="NCBI Taxonomy" id="1520584"/>
    <lineage>
        <taxon>Eukaryota</taxon>
        <taxon>Fungi</taxon>
        <taxon>Fungi incertae sedis</taxon>
        <taxon>Zoopagomycota</taxon>
        <taxon>Kickxellomycotina</taxon>
        <taxon>Dimargaritomycetes</taxon>
        <taxon>Dimargaritales</taxon>
        <taxon>Dimargaritaceae</taxon>
        <taxon>Dispira</taxon>
    </lineage>
</organism>
<accession>A0A9W8AK40</accession>
<sequence>METRVYRLLRVPSEDSVLNLPLPPGYSGKPFVEIPGVLTEDQYKKLLPTVLTAIKQHSSKRFTTISNASNFKDPFHQSVKGSLSKLKFPLPAFLMYTPHGPSIQASYYYFLKDNAAIVLLHCRNGDPTSYYTLVWHPDHPKYTPTILLSHLAVTYDVKKMFMFETSTTFGGTLARVRKSLASHHANLCTDDISKFKVVFTYHH</sequence>
<name>A0A9W8AK40_9FUNG</name>
<dbReference type="Proteomes" id="UP001150925">
    <property type="component" value="Unassembled WGS sequence"/>
</dbReference>
<proteinExistence type="predicted"/>
<evidence type="ECO:0000313" key="1">
    <source>
        <dbReference type="EMBL" id="KAJ1950532.1"/>
    </source>
</evidence>